<protein>
    <submittedName>
        <fullName evidence="1">Uncharacterized protein</fullName>
    </submittedName>
</protein>
<name>A0A844D536_9BURK</name>
<reference evidence="1 2" key="1">
    <citation type="submission" date="2019-11" db="EMBL/GenBank/DDBJ databases">
        <title>Novel species isolated from a subtropical stream in China.</title>
        <authorList>
            <person name="Lu H."/>
        </authorList>
    </citation>
    <scope>NUCLEOTIDE SEQUENCE [LARGE SCALE GENOMIC DNA]</scope>
    <source>
        <strain evidence="1 2">FT26W</strain>
    </source>
</reference>
<evidence type="ECO:0000313" key="2">
    <source>
        <dbReference type="Proteomes" id="UP000439986"/>
    </source>
</evidence>
<sequence length="79" mass="8561">MADGTHFQSSSTAVRRTIMMTIKPTCLALQELAKKYGTKKEKAPENQGLSVIRLPSGANRYGLENHSHSMVAGGLPEMS</sequence>
<comment type="caution">
    <text evidence="1">The sequence shown here is derived from an EMBL/GenBank/DDBJ whole genome shotgun (WGS) entry which is preliminary data.</text>
</comment>
<dbReference type="EMBL" id="WKJL01000001">
    <property type="protein sequence ID" value="MRW82620.1"/>
    <property type="molecule type" value="Genomic_DNA"/>
</dbReference>
<dbReference type="Proteomes" id="UP000439986">
    <property type="component" value="Unassembled WGS sequence"/>
</dbReference>
<gene>
    <name evidence="1" type="ORF">GJ698_00755</name>
</gene>
<proteinExistence type="predicted"/>
<keyword evidence="2" id="KW-1185">Reference proteome</keyword>
<dbReference type="AlphaFoldDB" id="A0A844D536"/>
<evidence type="ECO:0000313" key="1">
    <source>
        <dbReference type="EMBL" id="MRW82620.1"/>
    </source>
</evidence>
<dbReference type="RefSeq" id="WP_154355685.1">
    <property type="nucleotide sequence ID" value="NZ_WKJL01000001.1"/>
</dbReference>
<organism evidence="1 2">
    <name type="scientific">Duganella aquatilis</name>
    <dbReference type="NCBI Taxonomy" id="2666082"/>
    <lineage>
        <taxon>Bacteria</taxon>
        <taxon>Pseudomonadati</taxon>
        <taxon>Pseudomonadota</taxon>
        <taxon>Betaproteobacteria</taxon>
        <taxon>Burkholderiales</taxon>
        <taxon>Oxalobacteraceae</taxon>
        <taxon>Telluria group</taxon>
        <taxon>Duganella</taxon>
    </lineage>
</organism>
<accession>A0A844D536</accession>